<name>A0A814IUZ4_9BILA</name>
<evidence type="ECO:0000259" key="1">
    <source>
        <dbReference type="Pfam" id="PF10551"/>
    </source>
</evidence>
<organism evidence="2 3">
    <name type="scientific">Brachionus calyciflorus</name>
    <dbReference type="NCBI Taxonomy" id="104777"/>
    <lineage>
        <taxon>Eukaryota</taxon>
        <taxon>Metazoa</taxon>
        <taxon>Spiralia</taxon>
        <taxon>Gnathifera</taxon>
        <taxon>Rotifera</taxon>
        <taxon>Eurotatoria</taxon>
        <taxon>Monogononta</taxon>
        <taxon>Pseudotrocha</taxon>
        <taxon>Ploima</taxon>
        <taxon>Brachionidae</taxon>
        <taxon>Brachionus</taxon>
    </lineage>
</organism>
<evidence type="ECO:0000313" key="3">
    <source>
        <dbReference type="Proteomes" id="UP000663879"/>
    </source>
</evidence>
<dbReference type="Pfam" id="PF10551">
    <property type="entry name" value="MULE"/>
    <property type="match status" value="1"/>
</dbReference>
<reference evidence="2" key="1">
    <citation type="submission" date="2021-02" db="EMBL/GenBank/DDBJ databases">
        <authorList>
            <person name="Nowell W R."/>
        </authorList>
    </citation>
    <scope>NUCLEOTIDE SEQUENCE</scope>
    <source>
        <strain evidence="2">Ploen Becks lab</strain>
    </source>
</reference>
<proteinExistence type="predicted"/>
<comment type="caution">
    <text evidence="2">The sequence shown here is derived from an EMBL/GenBank/DDBJ whole genome shotgun (WGS) entry which is preliminary data.</text>
</comment>
<evidence type="ECO:0000313" key="2">
    <source>
        <dbReference type="EMBL" id="CAF1028296.1"/>
    </source>
</evidence>
<protein>
    <recommendedName>
        <fullName evidence="1">MULE transposase domain-containing protein</fullName>
    </recommendedName>
</protein>
<dbReference type="OrthoDB" id="166868at2759"/>
<dbReference type="AlphaFoldDB" id="A0A814IUZ4"/>
<dbReference type="EMBL" id="CAJNOC010004626">
    <property type="protein sequence ID" value="CAF1028296.1"/>
    <property type="molecule type" value="Genomic_DNA"/>
</dbReference>
<keyword evidence="3" id="KW-1185">Reference proteome</keyword>
<accession>A0A814IUZ4</accession>
<gene>
    <name evidence="2" type="ORF">OXX778_LOCUS17732</name>
</gene>
<dbReference type="InterPro" id="IPR018289">
    <property type="entry name" value="MULE_transposase_dom"/>
</dbReference>
<dbReference type="Proteomes" id="UP000663879">
    <property type="component" value="Unassembled WGS sequence"/>
</dbReference>
<feature type="domain" description="MULE transposase" evidence="1">
    <location>
        <begin position="70"/>
        <end position="168"/>
    </location>
</feature>
<sequence length="275" mass="32005">MNFEIGSRHHLYFPTIDQDTPFFFGFNKDANGKPIIGSGAYDDRTYIFPTTLKLLRMNCDTSNQNHSALFHVDATYKLSISRHPLLLFGRSNFKKEIKPIVLGIISQEETLEFKIFFSSIHSLCQHFGINFVLRYMMQDAQASSSAAVRAVFGPDVTVLMCYFHLNQNVKKHLDKSVKHLKDIVLGDISCLHYCTDLTQYLNKRHEIISKWETFLELKQFKTYFVSQWIESQWLNWQLFSRPPGFSTTNNNVESINGQIKKFFAKYRRGSINECL</sequence>